<protein>
    <submittedName>
        <fullName evidence="1">Uncharacterized protein</fullName>
    </submittedName>
</protein>
<dbReference type="KEGG" id="hlc:CHINAEXTREME11900"/>
<evidence type="ECO:0000313" key="2">
    <source>
        <dbReference type="Proteomes" id="UP000186547"/>
    </source>
</evidence>
<proteinExistence type="predicted"/>
<accession>A0A1P8LRP0</accession>
<sequence length="63" mass="6766">MPDGERKRAVARCRSCNSAYAVNIWSDGTVQPIGGRSDCDCGDADFEILGDVADTVLEDESVE</sequence>
<gene>
    <name evidence="1" type="ORF">CHINAEXTREME_11900</name>
</gene>
<dbReference type="EMBL" id="CP019285">
    <property type="protein sequence ID" value="APW98442.1"/>
    <property type="molecule type" value="Genomic_DNA"/>
</dbReference>
<name>A0A1P8LRP0_NATLA</name>
<dbReference type="Proteomes" id="UP000186547">
    <property type="component" value="Chromosome"/>
</dbReference>
<evidence type="ECO:0000313" key="1">
    <source>
        <dbReference type="EMBL" id="APW98442.1"/>
    </source>
</evidence>
<dbReference type="AlphaFoldDB" id="A0A1P8LRP0"/>
<reference evidence="1 2" key="1">
    <citation type="journal article" date="2011" name="J. Bacteriol.">
        <title>Genome sequence of Halobiforma lacisalsi AJ5, an extremely halophilic archaeon which harbors a bop gene.</title>
        <authorList>
            <person name="Jiang X."/>
            <person name="Wang S."/>
            <person name="Cheng H."/>
            <person name="Huo Y."/>
            <person name="Zhang X."/>
            <person name="Zhu X."/>
            <person name="Han X."/>
            <person name="Ni P."/>
            <person name="Wu M."/>
        </authorList>
    </citation>
    <scope>NUCLEOTIDE SEQUENCE [LARGE SCALE GENOMIC DNA]</scope>
    <source>
        <strain evidence="1 2">AJ5</strain>
    </source>
</reference>
<organism evidence="1 2">
    <name type="scientific">Natronobacterium lacisalsi AJ5</name>
    <dbReference type="NCBI Taxonomy" id="358396"/>
    <lineage>
        <taxon>Archaea</taxon>
        <taxon>Methanobacteriati</taxon>
        <taxon>Methanobacteriota</taxon>
        <taxon>Stenosarchaea group</taxon>
        <taxon>Halobacteria</taxon>
        <taxon>Halobacteriales</taxon>
        <taxon>Natrialbaceae</taxon>
        <taxon>Natronobacterium</taxon>
    </lineage>
</organism>